<dbReference type="RefSeq" id="WP_252819769.1">
    <property type="nucleotide sequence ID" value="NZ_JAMXQS010000006.1"/>
</dbReference>
<reference evidence="1 2" key="1">
    <citation type="submission" date="2022-06" db="EMBL/GenBank/DDBJ databases">
        <title>Mesorhizobium sp. strain RP14 Genome sequencing and assembly.</title>
        <authorList>
            <person name="Kim I."/>
        </authorList>
    </citation>
    <scope>NUCLEOTIDE SEQUENCE [LARGE SCALE GENOMIC DNA]</scope>
    <source>
        <strain evidence="2">RP14(2022)</strain>
    </source>
</reference>
<keyword evidence="2" id="KW-1185">Reference proteome</keyword>
<proteinExistence type="predicted"/>
<accession>A0ABT1C826</accession>
<comment type="caution">
    <text evidence="1">The sequence shown here is derived from an EMBL/GenBank/DDBJ whole genome shotgun (WGS) entry which is preliminary data.</text>
</comment>
<evidence type="ECO:0000313" key="2">
    <source>
        <dbReference type="Proteomes" id="UP001205906"/>
    </source>
</evidence>
<name>A0ABT1C826_9HYPH</name>
<organism evidence="1 2">
    <name type="scientific">Mesorhizobium liriopis</name>
    <dbReference type="NCBI Taxonomy" id="2953882"/>
    <lineage>
        <taxon>Bacteria</taxon>
        <taxon>Pseudomonadati</taxon>
        <taxon>Pseudomonadota</taxon>
        <taxon>Alphaproteobacteria</taxon>
        <taxon>Hyphomicrobiales</taxon>
        <taxon>Phyllobacteriaceae</taxon>
        <taxon>Mesorhizobium</taxon>
    </lineage>
</organism>
<protein>
    <submittedName>
        <fullName evidence="1">Uncharacterized protein</fullName>
    </submittedName>
</protein>
<dbReference type="EMBL" id="JAMXQS010000006">
    <property type="protein sequence ID" value="MCO6050818.1"/>
    <property type="molecule type" value="Genomic_DNA"/>
</dbReference>
<evidence type="ECO:0000313" key="1">
    <source>
        <dbReference type="EMBL" id="MCO6050818.1"/>
    </source>
</evidence>
<gene>
    <name evidence="1" type="ORF">NGM99_13625</name>
</gene>
<dbReference type="Proteomes" id="UP001205906">
    <property type="component" value="Unassembled WGS sequence"/>
</dbReference>
<sequence length="107" mass="11855">MSSSDIAAKLNALGDHPDLSPRMRELLDRIEGVVSAPIDETDPLKMRREVEAVASVLHDLYGDQALDMARRISDNLADGTFPRLVTVELERQARESARMLGKTTNHS</sequence>